<evidence type="ECO:0000313" key="1">
    <source>
        <dbReference type="EMBL" id="CAF1538733.1"/>
    </source>
</evidence>
<protein>
    <submittedName>
        <fullName evidence="1">Uncharacterized protein</fullName>
    </submittedName>
</protein>
<name>A0A815VXY3_9BILA</name>
<comment type="caution">
    <text evidence="1">The sequence shown here is derived from an EMBL/GenBank/DDBJ whole genome shotgun (WGS) entry which is preliminary data.</text>
</comment>
<feature type="non-terminal residue" evidence="1">
    <location>
        <position position="1"/>
    </location>
</feature>
<keyword evidence="3" id="KW-1185">Reference proteome</keyword>
<gene>
    <name evidence="1" type="ORF">GPM918_LOCUS38498</name>
    <name evidence="2" type="ORF">SRO942_LOCUS39325</name>
</gene>
<evidence type="ECO:0000313" key="2">
    <source>
        <dbReference type="EMBL" id="CAF4398862.1"/>
    </source>
</evidence>
<dbReference type="Proteomes" id="UP000681722">
    <property type="component" value="Unassembled WGS sequence"/>
</dbReference>
<evidence type="ECO:0000313" key="3">
    <source>
        <dbReference type="Proteomes" id="UP000663829"/>
    </source>
</evidence>
<reference evidence="1" key="1">
    <citation type="submission" date="2021-02" db="EMBL/GenBank/DDBJ databases">
        <authorList>
            <person name="Nowell W R."/>
        </authorList>
    </citation>
    <scope>NUCLEOTIDE SEQUENCE</scope>
</reference>
<dbReference type="EMBL" id="CAJNOQ010025607">
    <property type="protein sequence ID" value="CAF1538733.1"/>
    <property type="molecule type" value="Genomic_DNA"/>
</dbReference>
<sequence>EIVLMYSGDGEDRPTLEPVIFEIEIDTAVFPFASLKTVELYNYAGGDSNLAVENLLLSA</sequence>
<organism evidence="1 3">
    <name type="scientific">Didymodactylos carnosus</name>
    <dbReference type="NCBI Taxonomy" id="1234261"/>
    <lineage>
        <taxon>Eukaryota</taxon>
        <taxon>Metazoa</taxon>
        <taxon>Spiralia</taxon>
        <taxon>Gnathifera</taxon>
        <taxon>Rotifera</taxon>
        <taxon>Eurotatoria</taxon>
        <taxon>Bdelloidea</taxon>
        <taxon>Philodinida</taxon>
        <taxon>Philodinidae</taxon>
        <taxon>Didymodactylos</taxon>
    </lineage>
</organism>
<dbReference type="Proteomes" id="UP000663829">
    <property type="component" value="Unassembled WGS sequence"/>
</dbReference>
<accession>A0A815VXY3</accession>
<proteinExistence type="predicted"/>
<dbReference type="EMBL" id="CAJOBC010091230">
    <property type="protein sequence ID" value="CAF4398862.1"/>
    <property type="molecule type" value="Genomic_DNA"/>
</dbReference>
<dbReference type="AlphaFoldDB" id="A0A815VXY3"/>